<evidence type="ECO:0000256" key="6">
    <source>
        <dbReference type="SAM" id="Phobius"/>
    </source>
</evidence>
<reference evidence="8 9" key="1">
    <citation type="submission" date="2020-11" db="EMBL/GenBank/DDBJ databases">
        <title>Pseudonocardia abyssalis sp. nov. and Pseudonocardia oceani sp. nov., description and phylogenomic analysis of two novel actinomycetes isolated from the deep Southern Ocean.</title>
        <authorList>
            <person name="Parra J."/>
        </authorList>
    </citation>
    <scope>NUCLEOTIDE SEQUENCE [LARGE SCALE GENOMIC DNA]</scope>
    <source>
        <strain evidence="8 9">KRD-168</strain>
    </source>
</reference>
<dbReference type="EMBL" id="JADQDK010000001">
    <property type="protein sequence ID" value="MBW0133837.1"/>
    <property type="molecule type" value="Genomic_DNA"/>
</dbReference>
<feature type="domain" description="Phage shock protein PspC N-terminal" evidence="7">
    <location>
        <begin position="1"/>
        <end position="47"/>
    </location>
</feature>
<organism evidence="8 9">
    <name type="scientific">Pseudonocardia abyssalis</name>
    <dbReference type="NCBI Taxonomy" id="2792008"/>
    <lineage>
        <taxon>Bacteria</taxon>
        <taxon>Bacillati</taxon>
        <taxon>Actinomycetota</taxon>
        <taxon>Actinomycetes</taxon>
        <taxon>Pseudonocardiales</taxon>
        <taxon>Pseudonocardiaceae</taxon>
        <taxon>Pseudonocardia</taxon>
    </lineage>
</organism>
<evidence type="ECO:0000256" key="5">
    <source>
        <dbReference type="ARBA" id="ARBA00023136"/>
    </source>
</evidence>
<dbReference type="InterPro" id="IPR007168">
    <property type="entry name" value="Phageshock_PspC_N"/>
</dbReference>
<evidence type="ECO:0000259" key="7">
    <source>
        <dbReference type="Pfam" id="PF04024"/>
    </source>
</evidence>
<evidence type="ECO:0000256" key="2">
    <source>
        <dbReference type="ARBA" id="ARBA00022475"/>
    </source>
</evidence>
<comment type="caution">
    <text evidence="8">The sequence shown here is derived from an EMBL/GenBank/DDBJ whole genome shotgun (WGS) entry which is preliminary data.</text>
</comment>
<keyword evidence="3 6" id="KW-0812">Transmembrane</keyword>
<evidence type="ECO:0000313" key="9">
    <source>
        <dbReference type="Proteomes" id="UP000694287"/>
    </source>
</evidence>
<keyword evidence="5 6" id="KW-0472">Membrane</keyword>
<proteinExistence type="predicted"/>
<feature type="transmembrane region" description="Helical" evidence="6">
    <location>
        <begin position="22"/>
        <end position="45"/>
    </location>
</feature>
<evidence type="ECO:0000313" key="8">
    <source>
        <dbReference type="EMBL" id="MBW0133837.1"/>
    </source>
</evidence>
<dbReference type="Proteomes" id="UP000694287">
    <property type="component" value="Unassembled WGS sequence"/>
</dbReference>
<keyword evidence="2" id="KW-1003">Cell membrane</keyword>
<comment type="subcellular location">
    <subcellularLocation>
        <location evidence="1">Cell membrane</location>
        <topology evidence="1">Single-pass membrane protein</topology>
    </subcellularLocation>
</comment>
<dbReference type="InterPro" id="IPR052027">
    <property type="entry name" value="PspC"/>
</dbReference>
<feature type="transmembrane region" description="Helical" evidence="6">
    <location>
        <begin position="92"/>
        <end position="110"/>
    </location>
</feature>
<evidence type="ECO:0000256" key="4">
    <source>
        <dbReference type="ARBA" id="ARBA00022989"/>
    </source>
</evidence>
<evidence type="ECO:0000256" key="3">
    <source>
        <dbReference type="ARBA" id="ARBA00022692"/>
    </source>
</evidence>
<keyword evidence="4 6" id="KW-1133">Transmembrane helix</keyword>
<protein>
    <submittedName>
        <fullName evidence="8">PspC domain-containing protein</fullName>
    </submittedName>
</protein>
<dbReference type="PANTHER" id="PTHR33885">
    <property type="entry name" value="PHAGE SHOCK PROTEIN C"/>
    <property type="match status" value="1"/>
</dbReference>
<evidence type="ECO:0000256" key="1">
    <source>
        <dbReference type="ARBA" id="ARBA00004162"/>
    </source>
</evidence>
<gene>
    <name evidence="8" type="ORF">I4I81_06170</name>
</gene>
<dbReference type="Pfam" id="PF04024">
    <property type="entry name" value="PspC"/>
    <property type="match status" value="1"/>
</dbReference>
<dbReference type="PANTHER" id="PTHR33885:SF3">
    <property type="entry name" value="PHAGE SHOCK PROTEIN C"/>
    <property type="match status" value="1"/>
</dbReference>
<accession>A0ABS6UNK2</accession>
<keyword evidence="9" id="KW-1185">Reference proteome</keyword>
<sequence length="112" mass="11571">MVGGVCGGIARYLDVDPVLLRIAAVALALSGGVGVLAYLLAWIVIPDATDDEPERAPTRANRHDVAITVGAALVGLGALLILRQWMPGFGAGMFWPLVVAAAGVLVLISARR</sequence>
<feature type="transmembrane region" description="Helical" evidence="6">
    <location>
        <begin position="65"/>
        <end position="86"/>
    </location>
</feature>
<name>A0ABS6UNK2_9PSEU</name>